<keyword evidence="1" id="KW-1133">Transmembrane helix</keyword>
<protein>
    <recommendedName>
        <fullName evidence="4">Peptidase C11 clostripain</fullName>
    </recommendedName>
</protein>
<organism evidence="2 3">
    <name type="scientific">Marine Group III euryarchaeote CG-Epi1</name>
    <dbReference type="NCBI Taxonomy" id="1888995"/>
    <lineage>
        <taxon>Archaea</taxon>
        <taxon>Methanobacteriati</taxon>
        <taxon>Thermoplasmatota</taxon>
        <taxon>Thermoplasmata</taxon>
        <taxon>Candidatus Thermoprofundales</taxon>
    </lineage>
</organism>
<proteinExistence type="predicted"/>
<gene>
    <name evidence="2" type="ORF">BD935_03315</name>
</gene>
<reference evidence="2 3" key="1">
    <citation type="submission" date="2016-08" db="EMBL/GenBank/DDBJ databases">
        <title>New Insights into Marine Group III Euryarchaeota, from dark to light.</title>
        <authorList>
            <person name="Haro-Moreno J.M."/>
            <person name="Rodriguez-Valera F."/>
            <person name="Lopez-Garcia P."/>
            <person name="Moreira D."/>
            <person name="Martin-Cuadrado A.B."/>
        </authorList>
    </citation>
    <scope>NUCLEOTIDE SEQUENCE [LARGE SCALE GENOMIC DNA]</scope>
    <source>
        <strain evidence="2">CG-Epi1</strain>
    </source>
</reference>
<dbReference type="PANTHER" id="PTHR37835:SF1">
    <property type="entry name" value="ALPHA-CLOSTRIPAIN"/>
    <property type="match status" value="1"/>
</dbReference>
<evidence type="ECO:0000256" key="1">
    <source>
        <dbReference type="SAM" id="Phobius"/>
    </source>
</evidence>
<dbReference type="Gene3D" id="3.40.50.11970">
    <property type="match status" value="1"/>
</dbReference>
<name>A0A1J5TVK5_9ARCH</name>
<evidence type="ECO:0000313" key="2">
    <source>
        <dbReference type="EMBL" id="OIR16134.1"/>
    </source>
</evidence>
<keyword evidence="1" id="KW-0812">Transmembrane</keyword>
<dbReference type="PANTHER" id="PTHR37835">
    <property type="entry name" value="ALPHA-CLOSTRIPAIN"/>
    <property type="match status" value="1"/>
</dbReference>
<dbReference type="AlphaFoldDB" id="A0A1J5TVK5"/>
<evidence type="ECO:0000313" key="3">
    <source>
        <dbReference type="Proteomes" id="UP000183080"/>
    </source>
</evidence>
<dbReference type="EMBL" id="MIZA01000025">
    <property type="protein sequence ID" value="OIR16134.1"/>
    <property type="molecule type" value="Genomic_DNA"/>
</dbReference>
<feature type="transmembrane region" description="Helical" evidence="1">
    <location>
        <begin position="832"/>
        <end position="851"/>
    </location>
</feature>
<sequence>MSKKTSIAVAFFLLSTVFGHTNYDASAEDEIPEWGFYVYMAGDNTLYNELTDDLNEMKMVGSNDDLDIVALTDKIEDNDSHLYHVLKHDLVERNLSEVNETWGNELDMGDGDTLRDFLIWASNEFPAKRKILIIWNHGSGWEKVAEDGNSFLTVPEINLSLKEYREVTNESPFTLIGFDACLMGMFEIMYELKNHATMVHGSEAYEPLEGWTYNNLLYKLNKNLNDEELAYHVVNDYVESYRNGSVYTSYSVTASVVSSNNLESLWNDLDNFSTELNSVLPVFKNEIKKARDDTQRFDQNPNYRDLYDLTIKLEKELPVISVKEAARDLRNSINQTVMFEDHWIKPEKLNVERANGMTIYFPTEGVKYGYSNLEIMENTWFDFISNYETSIQSESNFENISSKSIDTGTGHNDSVLVNGTFDGEASILKFKMINSQGDVIETITKNLENNSFDNLLVQPKKSGNYSIELTLYNDDGYLQDYYYKENLFVDLNLPDLHLDMPELISETSEGVLSQVKSVDINDKFFVKGQMRNLGTVNANNVSLKIEYEDKVKIINYTKLNPREIINWTLSDNEILDNNNFSQNVNINLSVFSSDYYEIDPENNMTSFSFYIHSEHSHYYNSIVKNLNTIKLESDDNGYYFPWLETEITIIDSSEQSWDLVHFNFSLPESWEINNTNILHVNAESKALIKLKPPIDAKRGETKIPFEILNGNGNIGGYGNVSVTIPQYYGVSIAAQQMDSSVKIIVTNTGNGKDTFKLSKELEKGLTLYLTETYFELEAYETKEIDTQGLETDTTSKYEANFEVESIGNENISANIVLEIKGIEKSESEEFSGLNLIAISAIGFVIFSIFIVRMRRT</sequence>
<dbReference type="Pfam" id="PF03415">
    <property type="entry name" value="Peptidase_C11"/>
    <property type="match status" value="1"/>
</dbReference>
<dbReference type="InterPro" id="IPR005077">
    <property type="entry name" value="Peptidase_C11"/>
</dbReference>
<evidence type="ECO:0008006" key="4">
    <source>
        <dbReference type="Google" id="ProtNLM"/>
    </source>
</evidence>
<dbReference type="Proteomes" id="UP000183080">
    <property type="component" value="Unassembled WGS sequence"/>
</dbReference>
<keyword evidence="1" id="KW-0472">Membrane</keyword>
<comment type="caution">
    <text evidence="2">The sequence shown here is derived from an EMBL/GenBank/DDBJ whole genome shotgun (WGS) entry which is preliminary data.</text>
</comment>
<dbReference type="STRING" id="1888995.BD935_03315"/>
<accession>A0A1J5TVK5</accession>